<name>A0A8J3U6Q1_9ACTN</name>
<dbReference type="RefSeq" id="WP_204072687.1">
    <property type="nucleotide sequence ID" value="NZ_BAABHI010000018.1"/>
</dbReference>
<feature type="region of interest" description="Disordered" evidence="3">
    <location>
        <begin position="131"/>
        <end position="152"/>
    </location>
</feature>
<gene>
    <name evidence="5" type="ORF">Pph01_19920</name>
</gene>
<dbReference type="FunFam" id="3.40.50.720:FF:000336">
    <property type="entry name" value="Aldehyde reductase"/>
    <property type="match status" value="1"/>
</dbReference>
<comment type="similarity">
    <text evidence="2">Belongs to the NAD(P)-dependent epimerase/dehydratase family. Dihydroflavonol-4-reductase subfamily.</text>
</comment>
<dbReference type="Proteomes" id="UP000622547">
    <property type="component" value="Unassembled WGS sequence"/>
</dbReference>
<dbReference type="Pfam" id="PF01370">
    <property type="entry name" value="Epimerase"/>
    <property type="match status" value="1"/>
</dbReference>
<sequence length="339" mass="36082">MAETVLVTGGTGFVAGRCIVELLRRGYEVRTTLRSASRREAVRDAVSRAVDPEGRLSFAVADLTSDAGWAEAVAGCGHVLHVASPLGADAGGDPDALLVPARDGTLRVLRAATEAGVKRVVMTSACAAATPPLASPDSVSDETRWTDTGDPALTGYRRSKAVSEQAAWRFMRDCDGPTTLTTILPGAVFGPLLTADNRGSVRVIERLLSGRMPGTPRIGFEVVDVRDLADIHVRAMTSPEAAGQRFIAAGEFLWASQIAQELRATLGEAARKVPRRALPDIAVRLLARFDPGVRALAPYLGRRHLHTARKAERVLGWRARPAAETVVDCARSLAALQVV</sequence>
<evidence type="ECO:0000259" key="4">
    <source>
        <dbReference type="Pfam" id="PF01370"/>
    </source>
</evidence>
<proteinExistence type="inferred from homology"/>
<dbReference type="Gene3D" id="3.40.50.720">
    <property type="entry name" value="NAD(P)-binding Rossmann-like Domain"/>
    <property type="match status" value="1"/>
</dbReference>
<reference evidence="5 6" key="1">
    <citation type="submission" date="2021-01" db="EMBL/GenBank/DDBJ databases">
        <title>Whole genome shotgun sequence of Planotetraspora phitsanulokensis NBRC 104273.</title>
        <authorList>
            <person name="Komaki H."/>
            <person name="Tamura T."/>
        </authorList>
    </citation>
    <scope>NUCLEOTIDE SEQUENCE [LARGE SCALE GENOMIC DNA]</scope>
    <source>
        <strain evidence="5 6">NBRC 104273</strain>
    </source>
</reference>
<dbReference type="EMBL" id="BOOP01000007">
    <property type="protein sequence ID" value="GII36989.1"/>
    <property type="molecule type" value="Genomic_DNA"/>
</dbReference>
<dbReference type="SUPFAM" id="SSF51735">
    <property type="entry name" value="NAD(P)-binding Rossmann-fold domains"/>
    <property type="match status" value="1"/>
</dbReference>
<dbReference type="PANTHER" id="PTHR10366">
    <property type="entry name" value="NAD DEPENDENT EPIMERASE/DEHYDRATASE"/>
    <property type="match status" value="1"/>
</dbReference>
<protein>
    <submittedName>
        <fullName evidence="5">Dihydroflavonol-4-reductase</fullName>
    </submittedName>
</protein>
<dbReference type="InterPro" id="IPR001509">
    <property type="entry name" value="Epimerase_deHydtase"/>
</dbReference>
<dbReference type="InterPro" id="IPR036291">
    <property type="entry name" value="NAD(P)-bd_dom_sf"/>
</dbReference>
<feature type="domain" description="NAD-dependent epimerase/dehydratase" evidence="4">
    <location>
        <begin position="5"/>
        <end position="243"/>
    </location>
</feature>
<dbReference type="InterPro" id="IPR050425">
    <property type="entry name" value="NAD(P)_dehydrat-like"/>
</dbReference>
<comment type="caution">
    <text evidence="5">The sequence shown here is derived from an EMBL/GenBank/DDBJ whole genome shotgun (WGS) entry which is preliminary data.</text>
</comment>
<dbReference type="PANTHER" id="PTHR10366:SF564">
    <property type="entry name" value="STEROL-4-ALPHA-CARBOXYLATE 3-DEHYDROGENASE, DECARBOXYLATING"/>
    <property type="match status" value="1"/>
</dbReference>
<keyword evidence="1" id="KW-0560">Oxidoreductase</keyword>
<accession>A0A8J3U6Q1</accession>
<evidence type="ECO:0000256" key="2">
    <source>
        <dbReference type="ARBA" id="ARBA00023445"/>
    </source>
</evidence>
<keyword evidence="6" id="KW-1185">Reference proteome</keyword>
<evidence type="ECO:0000313" key="6">
    <source>
        <dbReference type="Proteomes" id="UP000622547"/>
    </source>
</evidence>
<organism evidence="5 6">
    <name type="scientific">Planotetraspora phitsanulokensis</name>
    <dbReference type="NCBI Taxonomy" id="575192"/>
    <lineage>
        <taxon>Bacteria</taxon>
        <taxon>Bacillati</taxon>
        <taxon>Actinomycetota</taxon>
        <taxon>Actinomycetes</taxon>
        <taxon>Streptosporangiales</taxon>
        <taxon>Streptosporangiaceae</taxon>
        <taxon>Planotetraspora</taxon>
    </lineage>
</organism>
<evidence type="ECO:0000313" key="5">
    <source>
        <dbReference type="EMBL" id="GII36989.1"/>
    </source>
</evidence>
<dbReference type="AlphaFoldDB" id="A0A8J3U6Q1"/>
<dbReference type="GO" id="GO:0016616">
    <property type="term" value="F:oxidoreductase activity, acting on the CH-OH group of donors, NAD or NADP as acceptor"/>
    <property type="evidence" value="ECO:0007669"/>
    <property type="project" value="TreeGrafter"/>
</dbReference>
<evidence type="ECO:0000256" key="3">
    <source>
        <dbReference type="SAM" id="MobiDB-lite"/>
    </source>
</evidence>
<evidence type="ECO:0000256" key="1">
    <source>
        <dbReference type="ARBA" id="ARBA00023002"/>
    </source>
</evidence>